<sequence>MVSASGMLRQSCRLLVVRRQLLLLRTATTKAGLLRILATPPDTVLSNERQDSPPAPVDNPNDRLLSGFFNNRNPRNLELLRIARRPKGFTLDKGFRGWLYLVEFGKIARGFEARLIHNNGRTVIKVATSDPCFEGVKSFFEICAAQGIHFGEPLRIHKPFIYHPRYQTKPWEVTEEDVLAAKVVKSLWSSTDIADPSLLEELEKEAAEEAEGEAGSDDEGDSGKKGRRRRR</sequence>
<dbReference type="EMBL" id="OB663257">
    <property type="protein sequence ID" value="CAD7231184.1"/>
    <property type="molecule type" value="Genomic_DNA"/>
</dbReference>
<dbReference type="AlphaFoldDB" id="A0A7R8ZTE3"/>
<evidence type="ECO:0000313" key="2">
    <source>
        <dbReference type="EMBL" id="CAD7231184.1"/>
    </source>
</evidence>
<organism evidence="2">
    <name type="scientific">Cyprideis torosa</name>
    <dbReference type="NCBI Taxonomy" id="163714"/>
    <lineage>
        <taxon>Eukaryota</taxon>
        <taxon>Metazoa</taxon>
        <taxon>Ecdysozoa</taxon>
        <taxon>Arthropoda</taxon>
        <taxon>Crustacea</taxon>
        <taxon>Oligostraca</taxon>
        <taxon>Ostracoda</taxon>
        <taxon>Podocopa</taxon>
        <taxon>Podocopida</taxon>
        <taxon>Cytherocopina</taxon>
        <taxon>Cytheroidea</taxon>
        <taxon>Cytherideidae</taxon>
        <taxon>Cyprideis</taxon>
    </lineage>
</organism>
<dbReference type="GO" id="GO:0006412">
    <property type="term" value="P:translation"/>
    <property type="evidence" value="ECO:0007669"/>
    <property type="project" value="InterPro"/>
</dbReference>
<evidence type="ECO:0000256" key="1">
    <source>
        <dbReference type="SAM" id="MobiDB-lite"/>
    </source>
</evidence>
<proteinExistence type="predicted"/>
<dbReference type="GO" id="GO:0005840">
    <property type="term" value="C:ribosome"/>
    <property type="evidence" value="ECO:0007669"/>
    <property type="project" value="InterPro"/>
</dbReference>
<dbReference type="Gene3D" id="3.30.420.80">
    <property type="entry name" value="Ribosomal protein S11"/>
    <property type="match status" value="1"/>
</dbReference>
<feature type="region of interest" description="Disordered" evidence="1">
    <location>
        <begin position="199"/>
        <end position="231"/>
    </location>
</feature>
<gene>
    <name evidence="2" type="ORF">CTOB1V02_LOCUS9037</name>
</gene>
<feature type="compositionally biased region" description="Acidic residues" evidence="1">
    <location>
        <begin position="199"/>
        <end position="220"/>
    </location>
</feature>
<dbReference type="GO" id="GO:0003735">
    <property type="term" value="F:structural constituent of ribosome"/>
    <property type="evidence" value="ECO:0007669"/>
    <property type="project" value="InterPro"/>
</dbReference>
<accession>A0A7R8ZTE3</accession>
<dbReference type="InterPro" id="IPR036967">
    <property type="entry name" value="Ribosomal_uS11_sf"/>
</dbReference>
<reference evidence="2" key="1">
    <citation type="submission" date="2020-11" db="EMBL/GenBank/DDBJ databases">
        <authorList>
            <person name="Tran Van P."/>
        </authorList>
    </citation>
    <scope>NUCLEOTIDE SEQUENCE</scope>
</reference>
<name>A0A7R8ZTE3_9CRUS</name>
<protein>
    <submittedName>
        <fullName evidence="2">Uncharacterized protein</fullName>
    </submittedName>
</protein>